<dbReference type="NCBIfam" id="NF038128">
    <property type="entry name" value="choice_anch_J"/>
    <property type="match status" value="1"/>
</dbReference>
<dbReference type="CDD" id="cd00063">
    <property type="entry name" value="FN3"/>
    <property type="match status" value="2"/>
</dbReference>
<dbReference type="OrthoDB" id="1274898at2"/>
<reference evidence="5" key="1">
    <citation type="submission" date="2019-05" db="EMBL/GenBank/DDBJ databases">
        <title>Flavobacterium profundi sp. nov., isolated from a deep-sea seamount.</title>
        <authorList>
            <person name="Zhang D.-C."/>
        </authorList>
    </citation>
    <scope>NUCLEOTIDE SEQUENCE [LARGE SCALE GENOMIC DNA]</scope>
    <source>
        <strain evidence="5">TP390</strain>
    </source>
</reference>
<evidence type="ECO:0000313" key="4">
    <source>
        <dbReference type="EMBL" id="MVO10267.1"/>
    </source>
</evidence>
<protein>
    <submittedName>
        <fullName evidence="4">T9SS type A sorting domain-containing protein</fullName>
    </submittedName>
</protein>
<dbReference type="Proteomes" id="UP000431264">
    <property type="component" value="Unassembled WGS sequence"/>
</dbReference>
<dbReference type="Pfam" id="PF18962">
    <property type="entry name" value="Por_Secre_tail"/>
    <property type="match status" value="1"/>
</dbReference>
<dbReference type="InterPro" id="IPR011628">
    <property type="entry name" value="Cleaved_adhesin"/>
</dbReference>
<dbReference type="RefSeq" id="WP_140998695.1">
    <property type="nucleotide sequence ID" value="NZ_VDCZ01000011.1"/>
</dbReference>
<evidence type="ECO:0000256" key="1">
    <source>
        <dbReference type="ARBA" id="ARBA00022729"/>
    </source>
</evidence>
<organism evidence="4 5">
    <name type="scientific">Flavobacterium profundi</name>
    <dbReference type="NCBI Taxonomy" id="1774945"/>
    <lineage>
        <taxon>Bacteria</taxon>
        <taxon>Pseudomonadati</taxon>
        <taxon>Bacteroidota</taxon>
        <taxon>Flavobacteriia</taxon>
        <taxon>Flavobacteriales</taxon>
        <taxon>Flavobacteriaceae</taxon>
        <taxon>Flavobacterium</taxon>
    </lineage>
</organism>
<dbReference type="EMBL" id="WQLW01000011">
    <property type="protein sequence ID" value="MVO10267.1"/>
    <property type="molecule type" value="Genomic_DNA"/>
</dbReference>
<dbReference type="Gene3D" id="2.60.40.10">
    <property type="entry name" value="Immunoglobulins"/>
    <property type="match status" value="2"/>
</dbReference>
<keyword evidence="1 2" id="KW-0732">Signal</keyword>
<proteinExistence type="predicted"/>
<keyword evidence="5" id="KW-1185">Reference proteome</keyword>
<evidence type="ECO:0000256" key="2">
    <source>
        <dbReference type="SAM" id="SignalP"/>
    </source>
</evidence>
<dbReference type="Gene3D" id="2.60.120.200">
    <property type="match status" value="1"/>
</dbReference>
<feature type="signal peptide" evidence="2">
    <location>
        <begin position="1"/>
        <end position="28"/>
    </location>
</feature>
<evidence type="ECO:0000313" key="5">
    <source>
        <dbReference type="Proteomes" id="UP000431264"/>
    </source>
</evidence>
<sequence length="998" mass="106732">MMKKNYSSFWGVSCKTLLLLSLSFPFLAFSRAEPKKEKRKKVVQNAIFDPASYMALTVSGFTDDVIANGVGSLNTSTTNDVDGVNFCYLSQGTQITSGSTPTAYGLPTNGVLSVNNSDLFFNLAPYDSNNSLRIQDNGAAGLSTITFTELESFETLYLAVTSGSGASNVTVTVNFTDASSQVFTSVNIPDWFNSNALPTIISGIGRGSRLDNGLENPTNNPRIYQLDLAIDVANQSKIVSGITVEKSSGGVFNLFAVSGKLVPECPGPSNITATTINAFDADISWTGANVTDTFEVAIVYTSSPIPASGDASTTNSYTFTSLNPDTTYDVYVRTVCSGSGYSFWTGPYTFTTAVACEEPTNLQVSGITTTEAEFTWDAGTATEWEYAVLPTGSSAPNFPNGIVMNPIANISGLVPNMSYDFYVRANCGTNGYSAWTMYTFVTACSVVTSLDEDFEGTTTGSLPNCWSLINGGDANTWAVQSNFPAYPHSGTKFARITYSGTAHNDLLITPPFTVTANVSDRISFWSRNYSTTYIDRFNVLVSTTGNQLSDFTDVLASNVGPTTTYTEYTYDLSAYVGQTIYFAIQAISTDQYYLFVDDLKTSGTPICDAPTNLSASDISEISAVLSWDGGVGTEWEVAVQDYGSGEPLSGNVTTNTTYNATYPEGTVSEFYVRTVCDNNSGYSPWAGPFVFGNYMNLAIFSGLNADVIANGVGPSANSITNNIDGGNFVFLSQDFKVNASDSDLTFGLPINGLISSASIPGLIFNMSPSNAPYDGNNSLRIETAGAGNGGTLTFDTIYPAEKLYLLLTSGGGSSTLSGTIHFDDSSIQTITATLIADWYSQTSLPIAVSGIGRVNTNTDVIENPTGNPRIYQLEIDIDPANQDKTFTFVDLQKDSGTGILNVFAASIKFAPLNLSQDNFSANKAIKVFPNPVNSVLNLELASEASKLQVINLLGQVLIEKEESMHKEMTVDMSHLKSGAYLINVTIDGKIQSVKVIKK</sequence>
<dbReference type="NCBIfam" id="TIGR04183">
    <property type="entry name" value="Por_Secre_tail"/>
    <property type="match status" value="1"/>
</dbReference>
<feature type="domain" description="Fibronectin type-III" evidence="3">
    <location>
        <begin position="267"/>
        <end position="355"/>
    </location>
</feature>
<comment type="caution">
    <text evidence="4">The sequence shown here is derived from an EMBL/GenBank/DDBJ whole genome shotgun (WGS) entry which is preliminary data.</text>
</comment>
<dbReference type="AlphaFoldDB" id="A0A6I4ITR0"/>
<gene>
    <name evidence="4" type="ORF">GOQ30_13925</name>
</gene>
<dbReference type="InterPro" id="IPR036116">
    <property type="entry name" value="FN3_sf"/>
</dbReference>
<dbReference type="InterPro" id="IPR013783">
    <property type="entry name" value="Ig-like_fold"/>
</dbReference>
<accession>A0A6I4ITR0</accession>
<dbReference type="Pfam" id="PF07675">
    <property type="entry name" value="Cleaved_Adhesin"/>
    <property type="match status" value="1"/>
</dbReference>
<dbReference type="InterPro" id="IPR003961">
    <property type="entry name" value="FN3_dom"/>
</dbReference>
<name>A0A6I4ITR0_9FLAO</name>
<dbReference type="SMART" id="SM00060">
    <property type="entry name" value="FN3"/>
    <property type="match status" value="3"/>
</dbReference>
<dbReference type="SUPFAM" id="SSF49265">
    <property type="entry name" value="Fibronectin type III"/>
    <property type="match status" value="2"/>
</dbReference>
<dbReference type="Pfam" id="PF00041">
    <property type="entry name" value="fn3"/>
    <property type="match status" value="2"/>
</dbReference>
<dbReference type="InterPro" id="IPR026444">
    <property type="entry name" value="Secre_tail"/>
</dbReference>
<feature type="chain" id="PRO_5026008931" evidence="2">
    <location>
        <begin position="29"/>
        <end position="998"/>
    </location>
</feature>
<dbReference type="PROSITE" id="PS50853">
    <property type="entry name" value="FN3"/>
    <property type="match status" value="2"/>
</dbReference>
<feature type="domain" description="Fibronectin type-III" evidence="3">
    <location>
        <begin position="358"/>
        <end position="446"/>
    </location>
</feature>
<evidence type="ECO:0000259" key="3">
    <source>
        <dbReference type="PROSITE" id="PS50853"/>
    </source>
</evidence>